<dbReference type="EMBL" id="UHIV01000001">
    <property type="protein sequence ID" value="SUP52205.1"/>
    <property type="molecule type" value="Genomic_DNA"/>
</dbReference>
<proteinExistence type="inferred from homology"/>
<evidence type="ECO:0000259" key="6">
    <source>
        <dbReference type="PROSITE" id="PS50072"/>
    </source>
</evidence>
<reference evidence="7 8" key="1">
    <citation type="submission" date="2018-06" db="EMBL/GenBank/DDBJ databases">
        <authorList>
            <consortium name="Pathogen Informatics"/>
            <person name="Doyle S."/>
        </authorList>
    </citation>
    <scope>NUCLEOTIDE SEQUENCE [LARGE SCALE GENOMIC DNA]</scope>
    <source>
        <strain evidence="7 8">NCTC13645</strain>
    </source>
</reference>
<keyword evidence="3 5" id="KW-0697">Rotamase</keyword>
<dbReference type="InterPro" id="IPR044666">
    <property type="entry name" value="Cyclophilin_A-like"/>
</dbReference>
<dbReference type="GO" id="GO:0006457">
    <property type="term" value="P:protein folding"/>
    <property type="evidence" value="ECO:0007669"/>
    <property type="project" value="InterPro"/>
</dbReference>
<dbReference type="GO" id="GO:0003755">
    <property type="term" value="F:peptidyl-prolyl cis-trans isomerase activity"/>
    <property type="evidence" value="ECO:0007669"/>
    <property type="project" value="UniProtKB-UniRule"/>
</dbReference>
<sequence length="120" mass="13366">MLALITISNKRNNNSRQKINEKQIQAQKAKLDKLALPQLQKGVASNESEVRIETTAGPITVKLFNQEAPLAVQNFMTHAKQGYYDGTNFHRVVKDFMIQGGDPKGTGAGGHSIWYQKIQN</sequence>
<evidence type="ECO:0000313" key="8">
    <source>
        <dbReference type="Proteomes" id="UP000254621"/>
    </source>
</evidence>
<gene>
    <name evidence="7" type="ORF">NCTC13645_00078</name>
</gene>
<dbReference type="EC" id="5.2.1.8" evidence="5"/>
<dbReference type="Gene3D" id="2.40.100.10">
    <property type="entry name" value="Cyclophilin-like"/>
    <property type="match status" value="1"/>
</dbReference>
<organism evidence="7 8">
    <name type="scientific">Weissella viridescens</name>
    <name type="common">Lactobacillus viridescens</name>
    <dbReference type="NCBI Taxonomy" id="1629"/>
    <lineage>
        <taxon>Bacteria</taxon>
        <taxon>Bacillati</taxon>
        <taxon>Bacillota</taxon>
        <taxon>Bacilli</taxon>
        <taxon>Lactobacillales</taxon>
        <taxon>Lactobacillaceae</taxon>
        <taxon>Weissella</taxon>
    </lineage>
</organism>
<dbReference type="AlphaFoldDB" id="A0A380NX29"/>
<dbReference type="SUPFAM" id="SSF50891">
    <property type="entry name" value="Cyclophilin-like"/>
    <property type="match status" value="1"/>
</dbReference>
<dbReference type="PRINTS" id="PR00153">
    <property type="entry name" value="CSAPPISMRASE"/>
</dbReference>
<dbReference type="PROSITE" id="PS00170">
    <property type="entry name" value="CSA_PPIASE_1"/>
    <property type="match status" value="1"/>
</dbReference>
<dbReference type="InterPro" id="IPR002130">
    <property type="entry name" value="Cyclophilin-type_PPIase_dom"/>
</dbReference>
<evidence type="ECO:0000256" key="5">
    <source>
        <dbReference type="RuleBase" id="RU363019"/>
    </source>
</evidence>
<protein>
    <recommendedName>
        <fullName evidence="5">Peptidyl-prolyl cis-trans isomerase</fullName>
        <shortName evidence="5">PPIase</shortName>
        <ecNumber evidence="5">5.2.1.8</ecNumber>
    </recommendedName>
</protein>
<dbReference type="Pfam" id="PF00160">
    <property type="entry name" value="Pro_isomerase"/>
    <property type="match status" value="1"/>
</dbReference>
<dbReference type="STRING" id="1629.IV50_GL001402"/>
<dbReference type="PROSITE" id="PS50072">
    <property type="entry name" value="CSA_PPIASE_2"/>
    <property type="match status" value="1"/>
</dbReference>
<dbReference type="InterPro" id="IPR029000">
    <property type="entry name" value="Cyclophilin-like_dom_sf"/>
</dbReference>
<evidence type="ECO:0000256" key="3">
    <source>
        <dbReference type="ARBA" id="ARBA00023110"/>
    </source>
</evidence>
<comment type="function">
    <text evidence="2 5">PPIases accelerate the folding of proteins. It catalyzes the cis-trans isomerization of proline imidic peptide bonds in oligopeptides.</text>
</comment>
<accession>A0A380NX29</accession>
<evidence type="ECO:0000313" key="7">
    <source>
        <dbReference type="EMBL" id="SUP52205.1"/>
    </source>
</evidence>
<dbReference type="Proteomes" id="UP000254621">
    <property type="component" value="Unassembled WGS sequence"/>
</dbReference>
<name>A0A380NX29_WEIVI</name>
<evidence type="ECO:0000256" key="2">
    <source>
        <dbReference type="ARBA" id="ARBA00002388"/>
    </source>
</evidence>
<keyword evidence="4 5" id="KW-0413">Isomerase</keyword>
<dbReference type="InterPro" id="IPR020892">
    <property type="entry name" value="Cyclophilin-type_PPIase_CS"/>
</dbReference>
<evidence type="ECO:0000256" key="4">
    <source>
        <dbReference type="ARBA" id="ARBA00023235"/>
    </source>
</evidence>
<dbReference type="PANTHER" id="PTHR45625">
    <property type="entry name" value="PEPTIDYL-PROLYL CIS-TRANS ISOMERASE-RELATED"/>
    <property type="match status" value="1"/>
</dbReference>
<comment type="similarity">
    <text evidence="5">Belongs to the cyclophilin-type PPIase family.</text>
</comment>
<evidence type="ECO:0000256" key="1">
    <source>
        <dbReference type="ARBA" id="ARBA00000971"/>
    </source>
</evidence>
<comment type="catalytic activity">
    <reaction evidence="1 5">
        <text>[protein]-peptidylproline (omega=180) = [protein]-peptidylproline (omega=0)</text>
        <dbReference type="Rhea" id="RHEA:16237"/>
        <dbReference type="Rhea" id="RHEA-COMP:10747"/>
        <dbReference type="Rhea" id="RHEA-COMP:10748"/>
        <dbReference type="ChEBI" id="CHEBI:83833"/>
        <dbReference type="ChEBI" id="CHEBI:83834"/>
        <dbReference type="EC" id="5.2.1.8"/>
    </reaction>
</comment>
<dbReference type="PANTHER" id="PTHR45625:SF4">
    <property type="entry name" value="PEPTIDYLPROLYL ISOMERASE DOMAIN AND WD REPEAT-CONTAINING PROTEIN 1"/>
    <property type="match status" value="1"/>
</dbReference>
<feature type="domain" description="PPIase cyclophilin-type" evidence="6">
    <location>
        <begin position="53"/>
        <end position="120"/>
    </location>
</feature>